<dbReference type="GO" id="GO:1903108">
    <property type="term" value="P:regulation of mitochondrial transcription"/>
    <property type="evidence" value="ECO:0007669"/>
    <property type="project" value="EnsemblFungi"/>
</dbReference>
<dbReference type="Proteomes" id="UP000000689">
    <property type="component" value="Chromosome 9"/>
</dbReference>
<dbReference type="GO" id="GO:0090615">
    <property type="term" value="P:mitochondrial mRNA processing"/>
    <property type="evidence" value="ECO:0007669"/>
    <property type="project" value="EnsemblFungi"/>
</dbReference>
<dbReference type="HOGENOM" id="CLU_019840_0_0_1"/>
<dbReference type="GO" id="GO:0006413">
    <property type="term" value="P:translational initiation"/>
    <property type="evidence" value="ECO:0007669"/>
    <property type="project" value="EnsemblFungi"/>
</dbReference>
<sequence>MLLYRSTVQKSRTLGILYQNTIKAIPRTSSTNFTVSPLATPAPSIVGLRFNSGYGGNSSYKKPYYNKGNNTNKRKNNSDRVFQPAANIPEDSPVYNEIYAFDDCVFQTLNASRTPLSYTRSHDLNDRRTTTTSNPLFWDSLNKGMHLYETLYEAPEFGGSRTSKLVHLLHNGLRINRRDRVQLRKKPDYDSNSFSKEMEIFLCNSLRRIASDLIENKIKIYPYGAMHLLTAFIELKLDDEAIKLWKIAVENEALKDVFLEPSVIGVMLPKLYENGASYAEIKNLFEVSSNMKEHRLPHANLFIGMIRASLMANENEAALEIFRKLCENGTSNKEKSLSFGYMMEGHLLFIECCKDMGMANEFFQKIIDKEMPYAVKLQVSSLNRYLENIWNLKENFDDVYNVWYKAVNYYQLENTNVGIFSSLNNTFFKIFFQKFSTDKVEGFKRLNHIIKVYNDVKGVDEPFLNNILSKCSLWNDRSIFDYVEKSYELYNIPKTIVTHRIFLKVLGSIDDVTTEELLQKWYNIINKEDQIGQQFISNADWSALRDATVGWTASKMASPENENISKERDVLYLKIIKKFAQFRRDDSQIRAYTKYLVASPNFSTFAETLEQFDRIDASDIIVPQLHSVESHEIDETALKRLII</sequence>
<dbReference type="GeneID" id="11493643"/>
<dbReference type="GO" id="GO:0005739">
    <property type="term" value="C:mitochondrion"/>
    <property type="evidence" value="ECO:0007669"/>
    <property type="project" value="EnsemblFungi"/>
</dbReference>
<evidence type="ECO:0000313" key="2">
    <source>
        <dbReference type="Proteomes" id="UP000000689"/>
    </source>
</evidence>
<gene>
    <name evidence="1" type="primary">NDAI0I01410</name>
    <name evidence="1" type="ordered locus">NDAI_0I01410</name>
</gene>
<protein>
    <recommendedName>
        <fullName evidence="3">Protein RMD9, mitochondrial</fullName>
    </recommendedName>
</protein>
<dbReference type="GO" id="GO:0070935">
    <property type="term" value="P:3'-UTR-mediated mRNA stabilization"/>
    <property type="evidence" value="ECO:0007669"/>
    <property type="project" value="EnsemblFungi"/>
</dbReference>
<evidence type="ECO:0008006" key="3">
    <source>
        <dbReference type="Google" id="ProtNLM"/>
    </source>
</evidence>
<dbReference type="EMBL" id="HE580275">
    <property type="protein sequence ID" value="CCD26710.1"/>
    <property type="molecule type" value="Genomic_DNA"/>
</dbReference>
<dbReference type="KEGG" id="ndi:NDAI_0I01410"/>
<dbReference type="RefSeq" id="XP_003671953.1">
    <property type="nucleotide sequence ID" value="XM_003671905.1"/>
</dbReference>
<evidence type="ECO:0000313" key="1">
    <source>
        <dbReference type="EMBL" id="CCD26710.1"/>
    </source>
</evidence>
<dbReference type="eggNOG" id="ENOG502QUSW">
    <property type="taxonomic scope" value="Eukaryota"/>
</dbReference>
<keyword evidence="2" id="KW-1185">Reference proteome</keyword>
<accession>G0WFZ9</accession>
<organism evidence="1 2">
    <name type="scientific">Naumovozyma dairenensis (strain ATCC 10597 / BCRC 20456 / CBS 421 / NBRC 0211 / NRRL Y-12639)</name>
    <name type="common">Saccharomyces dairenensis</name>
    <dbReference type="NCBI Taxonomy" id="1071378"/>
    <lineage>
        <taxon>Eukaryota</taxon>
        <taxon>Fungi</taxon>
        <taxon>Dikarya</taxon>
        <taxon>Ascomycota</taxon>
        <taxon>Saccharomycotina</taxon>
        <taxon>Saccharomycetes</taxon>
        <taxon>Saccharomycetales</taxon>
        <taxon>Saccharomycetaceae</taxon>
        <taxon>Naumovozyma</taxon>
    </lineage>
</organism>
<dbReference type="OMA" id="DCVFQTL"/>
<dbReference type="STRING" id="1071378.G0WFZ9"/>
<proteinExistence type="predicted"/>
<dbReference type="OrthoDB" id="4081443at2759"/>
<dbReference type="GO" id="GO:0009060">
    <property type="term" value="P:aerobic respiration"/>
    <property type="evidence" value="ECO:0007669"/>
    <property type="project" value="EnsemblFungi"/>
</dbReference>
<dbReference type="GO" id="GO:0003730">
    <property type="term" value="F:mRNA 3'-UTR binding"/>
    <property type="evidence" value="ECO:0007669"/>
    <property type="project" value="EnsemblFungi"/>
</dbReference>
<reference evidence="1 2" key="1">
    <citation type="journal article" date="2011" name="Proc. Natl. Acad. Sci. U.S.A.">
        <title>Evolutionary erosion of yeast sex chromosomes by mating-type switching accidents.</title>
        <authorList>
            <person name="Gordon J.L."/>
            <person name="Armisen D."/>
            <person name="Proux-Wera E."/>
            <person name="Oheigeartaigh S.S."/>
            <person name="Byrne K.P."/>
            <person name="Wolfe K.H."/>
        </authorList>
    </citation>
    <scope>NUCLEOTIDE SEQUENCE [LARGE SCALE GENOMIC DNA]</scope>
    <source>
        <strain evidence="2">ATCC 10597 / BCRC 20456 / CBS 421 / NBRC 0211 / NRRL Y-12639</strain>
    </source>
</reference>
<name>G0WFZ9_NAUDC</name>
<dbReference type="AlphaFoldDB" id="G0WFZ9"/>